<accession>A0A023BSS8</accession>
<dbReference type="Proteomes" id="UP000023541">
    <property type="component" value="Unassembled WGS sequence"/>
</dbReference>
<gene>
    <name evidence="1" type="ORF">ATO12_18655</name>
</gene>
<name>A0A023BSS8_9FLAO</name>
<dbReference type="EMBL" id="AQRA01000006">
    <property type="protein sequence ID" value="EZH73037.1"/>
    <property type="molecule type" value="Genomic_DNA"/>
</dbReference>
<sequence length="256" mass="29869">MKSGHLVFKKQKRIMENNIKQFGIYIKSKDRYLSFAPINNTSFPEFRHLNKIPSVVRENDHIEIIVYLQNFESGSLVAQARKLALGGFNEDVNFGIEPLEKENMYKLTTDTTIPDGSFLFISTGWNEILSVFLGDSEKEAIAFFSDTTLRPAYAAVPDLEDTIKAFPNSQELIDLLPKWKEIKQLERQELEYKYVEEAWQKYQETEKISLKIRYLKEMQMALNGFLANHPESNKSEECRERQIEIDTKLPELEKMI</sequence>
<evidence type="ECO:0000313" key="2">
    <source>
        <dbReference type="Proteomes" id="UP000023541"/>
    </source>
</evidence>
<organism evidence="1 2">
    <name type="scientific">Aquimarina atlantica</name>
    <dbReference type="NCBI Taxonomy" id="1317122"/>
    <lineage>
        <taxon>Bacteria</taxon>
        <taxon>Pseudomonadati</taxon>
        <taxon>Bacteroidota</taxon>
        <taxon>Flavobacteriia</taxon>
        <taxon>Flavobacteriales</taxon>
        <taxon>Flavobacteriaceae</taxon>
        <taxon>Aquimarina</taxon>
    </lineage>
</organism>
<keyword evidence="2" id="KW-1185">Reference proteome</keyword>
<protein>
    <submittedName>
        <fullName evidence="1">Uncharacterized protein</fullName>
    </submittedName>
</protein>
<dbReference type="eggNOG" id="ENOG5030X2K">
    <property type="taxonomic scope" value="Bacteria"/>
</dbReference>
<reference evidence="1 2" key="1">
    <citation type="submission" date="2014-04" db="EMBL/GenBank/DDBJ databases">
        <title>Aquimarina sp. 22II-S11-z7 Genome Sequencing.</title>
        <authorList>
            <person name="Lai Q."/>
        </authorList>
    </citation>
    <scope>NUCLEOTIDE SEQUENCE [LARGE SCALE GENOMIC DNA]</scope>
    <source>
        <strain evidence="1 2">22II-S11-z7</strain>
    </source>
</reference>
<evidence type="ECO:0000313" key="1">
    <source>
        <dbReference type="EMBL" id="EZH73037.1"/>
    </source>
</evidence>
<proteinExistence type="predicted"/>
<dbReference type="AlphaFoldDB" id="A0A023BSS8"/>
<comment type="caution">
    <text evidence="1">The sequence shown here is derived from an EMBL/GenBank/DDBJ whole genome shotgun (WGS) entry which is preliminary data.</text>
</comment>
<dbReference type="STRING" id="1317122.ATO12_18655"/>